<keyword evidence="2" id="KW-1185">Reference proteome</keyword>
<dbReference type="RefSeq" id="XP_013280673.1">
    <property type="nucleotide sequence ID" value="XM_013425219.1"/>
</dbReference>
<gene>
    <name evidence="1" type="ORF">Z517_09309</name>
</gene>
<dbReference type="AlphaFoldDB" id="A0A0D2GDX9"/>
<dbReference type="GeneID" id="25308799"/>
<evidence type="ECO:0000313" key="1">
    <source>
        <dbReference type="EMBL" id="KIW76865.1"/>
    </source>
</evidence>
<dbReference type="Proteomes" id="UP000053029">
    <property type="component" value="Unassembled WGS sequence"/>
</dbReference>
<dbReference type="EMBL" id="KN846974">
    <property type="protein sequence ID" value="KIW76865.1"/>
    <property type="molecule type" value="Genomic_DNA"/>
</dbReference>
<organism evidence="1 2">
    <name type="scientific">Fonsecaea pedrosoi CBS 271.37</name>
    <dbReference type="NCBI Taxonomy" id="1442368"/>
    <lineage>
        <taxon>Eukaryota</taxon>
        <taxon>Fungi</taxon>
        <taxon>Dikarya</taxon>
        <taxon>Ascomycota</taxon>
        <taxon>Pezizomycotina</taxon>
        <taxon>Eurotiomycetes</taxon>
        <taxon>Chaetothyriomycetidae</taxon>
        <taxon>Chaetothyriales</taxon>
        <taxon>Herpotrichiellaceae</taxon>
        <taxon>Fonsecaea</taxon>
    </lineage>
</organism>
<protein>
    <submittedName>
        <fullName evidence="1">Uncharacterized protein</fullName>
    </submittedName>
</protein>
<dbReference type="HOGENOM" id="CLU_2922655_0_0_1"/>
<evidence type="ECO:0000313" key="2">
    <source>
        <dbReference type="Proteomes" id="UP000053029"/>
    </source>
</evidence>
<accession>A0A0D2GDX9</accession>
<sequence>MTASTIHKDHQHDVKEAILKMAFNINLTVYLVIPGDDNKVPWLSIDLTNCERTHTSEDTTV</sequence>
<dbReference type="VEuPathDB" id="FungiDB:Z517_09309"/>
<reference evidence="1 2" key="1">
    <citation type="submission" date="2015-01" db="EMBL/GenBank/DDBJ databases">
        <title>The Genome Sequence of Fonsecaea pedrosoi CBS 271.37.</title>
        <authorList>
            <consortium name="The Broad Institute Genomics Platform"/>
            <person name="Cuomo C."/>
            <person name="de Hoog S."/>
            <person name="Gorbushina A."/>
            <person name="Stielow B."/>
            <person name="Teixiera M."/>
            <person name="Abouelleil A."/>
            <person name="Chapman S.B."/>
            <person name="Priest M."/>
            <person name="Young S.K."/>
            <person name="Wortman J."/>
            <person name="Nusbaum C."/>
            <person name="Birren B."/>
        </authorList>
    </citation>
    <scope>NUCLEOTIDE SEQUENCE [LARGE SCALE GENOMIC DNA]</scope>
    <source>
        <strain evidence="1 2">CBS 271.37</strain>
    </source>
</reference>
<name>A0A0D2GDX9_9EURO</name>
<proteinExistence type="predicted"/>